<dbReference type="Proteomes" id="UP000696485">
    <property type="component" value="Unassembled WGS sequence"/>
</dbReference>
<accession>A0A9P5SQ53</accession>
<feature type="compositionally biased region" description="Low complexity" evidence="1">
    <location>
        <begin position="169"/>
        <end position="183"/>
    </location>
</feature>
<feature type="compositionally biased region" description="Low complexity" evidence="1">
    <location>
        <begin position="280"/>
        <end position="292"/>
    </location>
</feature>
<feature type="region of interest" description="Disordered" evidence="1">
    <location>
        <begin position="521"/>
        <end position="680"/>
    </location>
</feature>
<feature type="compositionally biased region" description="Low complexity" evidence="1">
    <location>
        <begin position="550"/>
        <end position="606"/>
    </location>
</feature>
<feature type="compositionally biased region" description="Low complexity" evidence="1">
    <location>
        <begin position="211"/>
        <end position="241"/>
    </location>
</feature>
<feature type="compositionally biased region" description="Low complexity" evidence="1">
    <location>
        <begin position="426"/>
        <end position="452"/>
    </location>
</feature>
<feature type="compositionally biased region" description="Low complexity" evidence="1">
    <location>
        <begin position="615"/>
        <end position="650"/>
    </location>
</feature>
<dbReference type="SUPFAM" id="SSF63748">
    <property type="entry name" value="Tudor/PWWP/MBT"/>
    <property type="match status" value="1"/>
</dbReference>
<feature type="compositionally biased region" description="Basic and acidic residues" evidence="1">
    <location>
        <begin position="404"/>
        <end position="414"/>
    </location>
</feature>
<dbReference type="Pfam" id="PF00855">
    <property type="entry name" value="PWWP"/>
    <property type="match status" value="1"/>
</dbReference>
<proteinExistence type="predicted"/>
<feature type="compositionally biased region" description="Basic and acidic residues" evidence="1">
    <location>
        <begin position="243"/>
        <end position="266"/>
    </location>
</feature>
<reference evidence="3" key="1">
    <citation type="journal article" date="2020" name="Fungal Divers.">
        <title>Resolving the Mortierellaceae phylogeny through synthesis of multi-gene phylogenetics and phylogenomics.</title>
        <authorList>
            <person name="Vandepol N."/>
            <person name="Liber J."/>
            <person name="Desiro A."/>
            <person name="Na H."/>
            <person name="Kennedy M."/>
            <person name="Barry K."/>
            <person name="Grigoriev I.V."/>
            <person name="Miller A.N."/>
            <person name="O'Donnell K."/>
            <person name="Stajich J.E."/>
            <person name="Bonito G."/>
        </authorList>
    </citation>
    <scope>NUCLEOTIDE SEQUENCE</scope>
    <source>
        <strain evidence="3">NVP1</strain>
    </source>
</reference>
<name>A0A9P5SQ53_9FUNG</name>
<dbReference type="Gene3D" id="2.30.30.140">
    <property type="match status" value="1"/>
</dbReference>
<feature type="domain" description="PWWP" evidence="2">
    <location>
        <begin position="40"/>
        <end position="90"/>
    </location>
</feature>
<dbReference type="EMBL" id="JAAAUY010000252">
    <property type="protein sequence ID" value="KAF9332577.1"/>
    <property type="molecule type" value="Genomic_DNA"/>
</dbReference>
<feature type="compositionally biased region" description="Polar residues" evidence="1">
    <location>
        <begin position="376"/>
        <end position="397"/>
    </location>
</feature>
<evidence type="ECO:0000259" key="2">
    <source>
        <dbReference type="Pfam" id="PF00855"/>
    </source>
</evidence>
<dbReference type="InterPro" id="IPR000313">
    <property type="entry name" value="PWWP_dom"/>
</dbReference>
<organism evidence="3 4">
    <name type="scientific">Podila minutissima</name>
    <dbReference type="NCBI Taxonomy" id="64525"/>
    <lineage>
        <taxon>Eukaryota</taxon>
        <taxon>Fungi</taxon>
        <taxon>Fungi incertae sedis</taxon>
        <taxon>Mucoromycota</taxon>
        <taxon>Mortierellomycotina</taxon>
        <taxon>Mortierellomycetes</taxon>
        <taxon>Mortierellales</taxon>
        <taxon>Mortierellaceae</taxon>
        <taxon>Podila</taxon>
    </lineage>
</organism>
<feature type="region of interest" description="Disordered" evidence="1">
    <location>
        <begin position="167"/>
        <end position="477"/>
    </location>
</feature>
<sequence>MTRAANSRKGTGNSSSTRAAPLFRGRDVVFVDPLDETMGYWWPAMIVPVPEIDSSMEIPSLNPGECLVKYFEDNTYSVVPMTDLQPFVPTTIPFLEYELAAGQKFLKNGGVVNALAYLETGKVKRKFSWHRFGTAQGQDLSLDMNKTKLITLPVVSDASFAAQGLKGNATTSSASSSPTISTANYTDTEDSKDEEDNKKVNHLPSGLNTNGLRGSGPRSSTPSSSTSASSSGALLPSQSGAKPMDEEFNGRSKVKSEVTATKDSHARSRSRRGSRDSETKVTTTSGTTTSDVGETDSTKKGSSRRSRTTSEQPSPTIQKNKGSASTTTIDTSNTELASTPSRQGSDDPSQASSPRSTRHSFRSTKTSDGQAEDSTDTNASEEATKPQPSRMTRTRSVPKTVRSLKSDEDSKADLPQDQGDSEAPRSQLSSVPSLTQSSPSTSASAISSPSSITEEELPALSGVSSSSSSASLSPTFEQERRELNFNFEHVFPTLAIGSKEREAFYETCMDHLQKLRREHRRLKQIVHSSEPKSRRGTRSSPSRHLHYNQRGNSPYSSSSSSSYYPSRSGASGPGRSSANAPSPPSSSNQPPSISSANETNTNSSGSTGLGGNAGASGTTTARRSAATAAAAAVAATVSRSSRQSNNSQSSLTHEVQSKKRSGANGESSREVQTRAKRRLR</sequence>
<protein>
    <recommendedName>
        <fullName evidence="2">PWWP domain-containing protein</fullName>
    </recommendedName>
</protein>
<gene>
    <name evidence="3" type="ORF">BG006_004560</name>
</gene>
<evidence type="ECO:0000256" key="1">
    <source>
        <dbReference type="SAM" id="MobiDB-lite"/>
    </source>
</evidence>
<feature type="compositionally biased region" description="Polar residues" evidence="1">
    <location>
        <begin position="311"/>
        <end position="355"/>
    </location>
</feature>
<dbReference type="AlphaFoldDB" id="A0A9P5SQ53"/>
<feature type="compositionally biased region" description="Basic residues" evidence="1">
    <location>
        <begin position="534"/>
        <end position="547"/>
    </location>
</feature>
<feature type="compositionally biased region" description="Low complexity" evidence="1">
    <location>
        <begin position="459"/>
        <end position="473"/>
    </location>
</feature>
<evidence type="ECO:0000313" key="4">
    <source>
        <dbReference type="Proteomes" id="UP000696485"/>
    </source>
</evidence>
<evidence type="ECO:0000313" key="3">
    <source>
        <dbReference type="EMBL" id="KAF9332577.1"/>
    </source>
</evidence>
<keyword evidence="4" id="KW-1185">Reference proteome</keyword>
<dbReference type="CDD" id="cd05162">
    <property type="entry name" value="PWWP"/>
    <property type="match status" value="1"/>
</dbReference>
<comment type="caution">
    <text evidence="3">The sequence shown here is derived from an EMBL/GenBank/DDBJ whole genome shotgun (WGS) entry which is preliminary data.</text>
</comment>